<keyword evidence="1" id="KW-0472">Membrane</keyword>
<dbReference type="PANTHER" id="PTHR34300">
    <property type="entry name" value="QUEUOSINE PRECURSOR TRANSPORTER-RELATED"/>
    <property type="match status" value="1"/>
</dbReference>
<protein>
    <recommendedName>
        <fullName evidence="1">Probable queuosine precursor transporter</fullName>
        <shortName evidence="1">Q precursor transporter</shortName>
    </recommendedName>
</protein>
<comment type="function">
    <text evidence="1">Involved in the import of queuosine (Q) precursors, required for Q precursor salvage.</text>
</comment>
<evidence type="ECO:0000256" key="1">
    <source>
        <dbReference type="HAMAP-Rule" id="MF_02088"/>
    </source>
</evidence>
<keyword evidence="1" id="KW-1133">Transmembrane helix</keyword>
<feature type="transmembrane region" description="Helical" evidence="1">
    <location>
        <begin position="78"/>
        <end position="96"/>
    </location>
</feature>
<feature type="transmembrane region" description="Helical" evidence="1">
    <location>
        <begin position="165"/>
        <end position="192"/>
    </location>
</feature>
<keyword evidence="3" id="KW-1185">Reference proteome</keyword>
<feature type="transmembrane region" description="Helical" evidence="1">
    <location>
        <begin position="47"/>
        <end position="66"/>
    </location>
</feature>
<keyword evidence="1" id="KW-0812">Transmembrane</keyword>
<comment type="caution">
    <text evidence="2">The sequence shown here is derived from an EMBL/GenBank/DDBJ whole genome shotgun (WGS) entry which is preliminary data.</text>
</comment>
<accession>A0ABV7YSM9</accession>
<dbReference type="NCBIfam" id="TIGR00697">
    <property type="entry name" value="queuosine precursor transporter"/>
    <property type="match status" value="1"/>
</dbReference>
<comment type="subcellular location">
    <subcellularLocation>
        <location evidence="1">Cell membrane</location>
        <topology evidence="1">Multi-pass membrane protein</topology>
    </subcellularLocation>
</comment>
<dbReference type="HAMAP" id="MF_02088">
    <property type="entry name" value="Q_prec_transport"/>
    <property type="match status" value="1"/>
</dbReference>
<organism evidence="2 3">
    <name type="scientific">Lacihabitans lacunae</name>
    <dbReference type="NCBI Taxonomy" id="1028214"/>
    <lineage>
        <taxon>Bacteria</taxon>
        <taxon>Pseudomonadati</taxon>
        <taxon>Bacteroidota</taxon>
        <taxon>Cytophagia</taxon>
        <taxon>Cytophagales</taxon>
        <taxon>Leadbetterellaceae</taxon>
        <taxon>Lacihabitans</taxon>
    </lineage>
</organism>
<reference evidence="3" key="1">
    <citation type="journal article" date="2019" name="Int. J. Syst. Evol. Microbiol.">
        <title>The Global Catalogue of Microorganisms (GCM) 10K type strain sequencing project: providing services to taxonomists for standard genome sequencing and annotation.</title>
        <authorList>
            <consortium name="The Broad Institute Genomics Platform"/>
            <consortium name="The Broad Institute Genome Sequencing Center for Infectious Disease"/>
            <person name="Wu L."/>
            <person name="Ma J."/>
        </authorList>
    </citation>
    <scope>NUCLEOTIDE SEQUENCE [LARGE SCALE GENOMIC DNA]</scope>
    <source>
        <strain evidence="3">CECT 7956</strain>
    </source>
</reference>
<proteinExistence type="inferred from homology"/>
<dbReference type="PANTHER" id="PTHR34300:SF2">
    <property type="entry name" value="QUEUOSINE PRECURSOR TRANSPORTER-RELATED"/>
    <property type="match status" value="1"/>
</dbReference>
<gene>
    <name evidence="2" type="ORF">ACFOOI_04265</name>
</gene>
<name>A0ABV7YSM9_9BACT</name>
<evidence type="ECO:0000313" key="3">
    <source>
        <dbReference type="Proteomes" id="UP001595616"/>
    </source>
</evidence>
<feature type="transmembrane region" description="Helical" evidence="1">
    <location>
        <begin position="132"/>
        <end position="153"/>
    </location>
</feature>
<dbReference type="EMBL" id="JBHRYQ010000001">
    <property type="protein sequence ID" value="MFC3809861.1"/>
    <property type="molecule type" value="Genomic_DNA"/>
</dbReference>
<dbReference type="InterPro" id="IPR003744">
    <property type="entry name" value="YhhQ"/>
</dbReference>
<keyword evidence="1" id="KW-1003">Cell membrane</keyword>
<comment type="similarity">
    <text evidence="1">Belongs to the vitamin uptake transporter (VUT/ECF) (TC 2.A.88) family. Q precursor transporter subfamily.</text>
</comment>
<evidence type="ECO:0000313" key="2">
    <source>
        <dbReference type="EMBL" id="MFC3809861.1"/>
    </source>
</evidence>
<dbReference type="Pfam" id="PF02592">
    <property type="entry name" value="Vut_1"/>
    <property type="match status" value="1"/>
</dbReference>
<feature type="transmembrane region" description="Helical" evidence="1">
    <location>
        <begin position="212"/>
        <end position="229"/>
    </location>
</feature>
<dbReference type="Proteomes" id="UP001595616">
    <property type="component" value="Unassembled WGS sequence"/>
</dbReference>
<keyword evidence="1" id="KW-0813">Transport</keyword>
<sequence>MLLLVLAGIFITNAIIAEIIGAKIFSFEQIFGFQPAQIDLLGYKLDFNMTAGVLNWPIVFIISDIINEYYGVKGVKVISYLTTALIAYSFFVLYGATMLPPAQFWIDINMLDSEGNPMNINGAFSKILRQGLGIILGSITAFMIGQLLDAVVFKKLRKMTSNKHIWLRATGSTLFSQLVDSYVVLFIAFFLFGNWEMSQIVAVGSVNYLYKFFVAILMTPIIYLVHYMIDQYLGKETSDQMIHEATHV</sequence>
<dbReference type="RefSeq" id="WP_379835456.1">
    <property type="nucleotide sequence ID" value="NZ_JBHRYQ010000001.1"/>
</dbReference>